<evidence type="ECO:0000313" key="2">
    <source>
        <dbReference type="EMBL" id="CEG03927.1"/>
    </source>
</evidence>
<accession>A0A090MG74</accession>
<reference evidence="2" key="1">
    <citation type="submission" date="2013-05" db="EMBL/GenBank/DDBJ databases">
        <title>Draft genome sequences of six wheat associated Fusarium spp. isolates.</title>
        <authorList>
            <person name="Moolhuijzen P.M."/>
            <person name="Manners J.M."/>
            <person name="Wilcox S."/>
            <person name="Bellgard M.I."/>
            <person name="Gardiner D.M."/>
        </authorList>
    </citation>
    <scope>NUCLEOTIDE SEQUENCE</scope>
    <source>
        <strain evidence="2">CS5907</strain>
    </source>
</reference>
<evidence type="ECO:0000256" key="1">
    <source>
        <dbReference type="SAM" id="MobiDB-lite"/>
    </source>
</evidence>
<feature type="region of interest" description="Disordered" evidence="1">
    <location>
        <begin position="87"/>
        <end position="127"/>
    </location>
</feature>
<name>A0A090MG74_9HYPO</name>
<proteinExistence type="predicted"/>
<dbReference type="AlphaFoldDB" id="A0A090MG74"/>
<comment type="caution">
    <text evidence="2">The sequence shown here is derived from an EMBL/GenBank/DDBJ whole genome shotgun (WGS) entry which is preliminary data.</text>
</comment>
<gene>
    <name evidence="2" type="ORF">BN851_0136720</name>
</gene>
<dbReference type="EMBL" id="CBMG010003284">
    <property type="protein sequence ID" value="CEG03927.1"/>
    <property type="molecule type" value="Genomic_DNA"/>
</dbReference>
<protein>
    <submittedName>
        <fullName evidence="2">WGS project CBMG000000000 data, contig CS5907-c003306</fullName>
    </submittedName>
</protein>
<organism evidence="2">
    <name type="scientific">Fusarium acuminatum CS5907</name>
    <dbReference type="NCBI Taxonomy" id="1318461"/>
    <lineage>
        <taxon>Eukaryota</taxon>
        <taxon>Fungi</taxon>
        <taxon>Dikarya</taxon>
        <taxon>Ascomycota</taxon>
        <taxon>Pezizomycotina</taxon>
        <taxon>Sordariomycetes</taxon>
        <taxon>Hypocreomycetidae</taxon>
        <taxon>Hypocreales</taxon>
        <taxon>Nectriaceae</taxon>
        <taxon>Fusarium</taxon>
        <taxon>Fusarium tricinctum species complex</taxon>
    </lineage>
</organism>
<feature type="compositionally biased region" description="Low complexity" evidence="1">
    <location>
        <begin position="91"/>
        <end position="127"/>
    </location>
</feature>
<sequence>MPGLLDTIEHPADTTAYLAEPLDLFQGRFESFEGVSILPASGPRGNDPLRRQLALPRQLVMVAVVASCDLGLVVAAEVLTVPLRTSRTLKSKQASPAASSSGQSLSSTITSAVTGSPARPARPASWA</sequence>